<dbReference type="Proteomes" id="UP000646776">
    <property type="component" value="Unassembled WGS sequence"/>
</dbReference>
<accession>A0A918HCX8</accession>
<keyword evidence="4" id="KW-0547">Nucleotide-binding</keyword>
<protein>
    <recommendedName>
        <fullName evidence="10">Pycsar effector protein domain-containing protein</fullName>
    </recommendedName>
</protein>
<dbReference type="EMBL" id="BMSA01000009">
    <property type="protein sequence ID" value="GGT55230.1"/>
    <property type="molecule type" value="Genomic_DNA"/>
</dbReference>
<name>A0A918HCX8_9ACTN</name>
<gene>
    <name evidence="11" type="ORF">GCM10010226_35340</name>
</gene>
<dbReference type="GO" id="GO:0051607">
    <property type="term" value="P:defense response to virus"/>
    <property type="evidence" value="ECO:0007669"/>
    <property type="project" value="UniProtKB-KW"/>
</dbReference>
<evidence type="ECO:0000256" key="4">
    <source>
        <dbReference type="ARBA" id="ARBA00022741"/>
    </source>
</evidence>
<keyword evidence="7 9" id="KW-0472">Membrane</keyword>
<keyword evidence="2" id="KW-1003">Cell membrane</keyword>
<evidence type="ECO:0000256" key="6">
    <source>
        <dbReference type="ARBA" id="ARBA00023118"/>
    </source>
</evidence>
<evidence type="ECO:0000256" key="9">
    <source>
        <dbReference type="SAM" id="Phobius"/>
    </source>
</evidence>
<proteinExistence type="predicted"/>
<feature type="region of interest" description="Disordered" evidence="8">
    <location>
        <begin position="1"/>
        <end position="27"/>
    </location>
</feature>
<keyword evidence="6" id="KW-0051">Antiviral defense</keyword>
<keyword evidence="5 9" id="KW-1133">Transmembrane helix</keyword>
<feature type="transmembrane region" description="Helical" evidence="9">
    <location>
        <begin position="77"/>
        <end position="101"/>
    </location>
</feature>
<comment type="subcellular location">
    <subcellularLocation>
        <location evidence="1">Cell membrane</location>
    </subcellularLocation>
</comment>
<dbReference type="AlphaFoldDB" id="A0A918HCX8"/>
<dbReference type="InterPro" id="IPR043760">
    <property type="entry name" value="PycTM_dom"/>
</dbReference>
<evidence type="ECO:0000313" key="12">
    <source>
        <dbReference type="Proteomes" id="UP000646776"/>
    </source>
</evidence>
<dbReference type="Pfam" id="PF18967">
    <property type="entry name" value="PycTM"/>
    <property type="match status" value="1"/>
</dbReference>
<evidence type="ECO:0000256" key="3">
    <source>
        <dbReference type="ARBA" id="ARBA00022692"/>
    </source>
</evidence>
<evidence type="ECO:0000256" key="7">
    <source>
        <dbReference type="ARBA" id="ARBA00023136"/>
    </source>
</evidence>
<dbReference type="GO" id="GO:0000166">
    <property type="term" value="F:nucleotide binding"/>
    <property type="evidence" value="ECO:0007669"/>
    <property type="project" value="UniProtKB-KW"/>
</dbReference>
<reference evidence="11" key="1">
    <citation type="journal article" date="2014" name="Int. J. Syst. Evol. Microbiol.">
        <title>Complete genome sequence of Corynebacterium casei LMG S-19264T (=DSM 44701T), isolated from a smear-ripened cheese.</title>
        <authorList>
            <consortium name="US DOE Joint Genome Institute (JGI-PGF)"/>
            <person name="Walter F."/>
            <person name="Albersmeier A."/>
            <person name="Kalinowski J."/>
            <person name="Ruckert C."/>
        </authorList>
    </citation>
    <scope>NUCLEOTIDE SEQUENCE</scope>
    <source>
        <strain evidence="11">JCM 4125</strain>
    </source>
</reference>
<evidence type="ECO:0000259" key="10">
    <source>
        <dbReference type="Pfam" id="PF18967"/>
    </source>
</evidence>
<keyword evidence="3 9" id="KW-0812">Transmembrane</keyword>
<evidence type="ECO:0000313" key="11">
    <source>
        <dbReference type="EMBL" id="GGT55230.1"/>
    </source>
</evidence>
<feature type="transmembrane region" description="Helical" evidence="9">
    <location>
        <begin position="51"/>
        <end position="71"/>
    </location>
</feature>
<sequence length="189" mass="19315">MMAVTDPEPSRRRAVVPGPARGTLDEPGPRFVAERLLTWAREEVARADTKASVLLSGVVAVSVLVVSAGHGPGASGAVGAVGAVGAGLWCAGIMMLTMVILPRTRPPGSPRRGPRATDAGRGPSVATLHAEAGPGELATAVLAAGGDPVRWMLDQARVLGAILAVKYRWMRWAVVFLAAGAAAVATTAR</sequence>
<reference evidence="11" key="2">
    <citation type="submission" date="2020-09" db="EMBL/GenBank/DDBJ databases">
        <authorList>
            <person name="Sun Q."/>
            <person name="Ohkuma M."/>
        </authorList>
    </citation>
    <scope>NUCLEOTIDE SEQUENCE</scope>
    <source>
        <strain evidence="11">JCM 4125</strain>
    </source>
</reference>
<keyword evidence="12" id="KW-1185">Reference proteome</keyword>
<evidence type="ECO:0000256" key="2">
    <source>
        <dbReference type="ARBA" id="ARBA00022475"/>
    </source>
</evidence>
<feature type="domain" description="Pycsar effector protein" evidence="10">
    <location>
        <begin position="33"/>
        <end position="185"/>
    </location>
</feature>
<organism evidence="11 12">
    <name type="scientific">Streptomyces phaeofaciens</name>
    <dbReference type="NCBI Taxonomy" id="68254"/>
    <lineage>
        <taxon>Bacteria</taxon>
        <taxon>Bacillati</taxon>
        <taxon>Actinomycetota</taxon>
        <taxon>Actinomycetes</taxon>
        <taxon>Kitasatosporales</taxon>
        <taxon>Streptomycetaceae</taxon>
        <taxon>Streptomyces</taxon>
    </lineage>
</organism>
<feature type="region of interest" description="Disordered" evidence="8">
    <location>
        <begin position="104"/>
        <end position="123"/>
    </location>
</feature>
<comment type="caution">
    <text evidence="11">The sequence shown here is derived from an EMBL/GenBank/DDBJ whole genome shotgun (WGS) entry which is preliminary data.</text>
</comment>
<dbReference type="GO" id="GO:0005886">
    <property type="term" value="C:plasma membrane"/>
    <property type="evidence" value="ECO:0007669"/>
    <property type="project" value="UniProtKB-SubCell"/>
</dbReference>
<feature type="transmembrane region" description="Helical" evidence="9">
    <location>
        <begin position="169"/>
        <end position="188"/>
    </location>
</feature>
<evidence type="ECO:0000256" key="8">
    <source>
        <dbReference type="SAM" id="MobiDB-lite"/>
    </source>
</evidence>
<evidence type="ECO:0000256" key="5">
    <source>
        <dbReference type="ARBA" id="ARBA00022989"/>
    </source>
</evidence>
<evidence type="ECO:0000256" key="1">
    <source>
        <dbReference type="ARBA" id="ARBA00004236"/>
    </source>
</evidence>